<reference evidence="2" key="1">
    <citation type="submission" date="2021-01" db="EMBL/GenBank/DDBJ databases">
        <title>Fulvivirga kasyanovii gen. nov., sp nov., a novel member of the phylum Bacteroidetes isolated from seawater in a mussel farm.</title>
        <authorList>
            <person name="Zhao L.-H."/>
            <person name="Wang Z.-J."/>
        </authorList>
    </citation>
    <scope>NUCLEOTIDE SEQUENCE</scope>
    <source>
        <strain evidence="2">29W222</strain>
    </source>
</reference>
<protein>
    <submittedName>
        <fullName evidence="2">Uncharacterized protein</fullName>
    </submittedName>
</protein>
<evidence type="ECO:0000256" key="1">
    <source>
        <dbReference type="SAM" id="Coils"/>
    </source>
</evidence>
<feature type="non-terminal residue" evidence="2">
    <location>
        <position position="1"/>
    </location>
</feature>
<dbReference type="AlphaFoldDB" id="A0A937KF66"/>
<comment type="caution">
    <text evidence="2">The sequence shown here is derived from an EMBL/GenBank/DDBJ whole genome shotgun (WGS) entry which is preliminary data.</text>
</comment>
<proteinExistence type="predicted"/>
<dbReference type="EMBL" id="JAEUGD010000054">
    <property type="protein sequence ID" value="MBL6447888.1"/>
    <property type="molecule type" value="Genomic_DNA"/>
</dbReference>
<name>A0A937KF66_9BACT</name>
<gene>
    <name evidence="2" type="ORF">JMN32_16335</name>
</gene>
<feature type="non-terminal residue" evidence="2">
    <location>
        <position position="367"/>
    </location>
</feature>
<keyword evidence="1" id="KW-0175">Coiled coil</keyword>
<organism evidence="2 3">
    <name type="scientific">Fulvivirga marina</name>
    <dbReference type="NCBI Taxonomy" id="2494733"/>
    <lineage>
        <taxon>Bacteria</taxon>
        <taxon>Pseudomonadati</taxon>
        <taxon>Bacteroidota</taxon>
        <taxon>Cytophagia</taxon>
        <taxon>Cytophagales</taxon>
        <taxon>Fulvivirgaceae</taxon>
        <taxon>Fulvivirga</taxon>
    </lineage>
</organism>
<evidence type="ECO:0000313" key="2">
    <source>
        <dbReference type="EMBL" id="MBL6447888.1"/>
    </source>
</evidence>
<feature type="coiled-coil region" evidence="1">
    <location>
        <begin position="186"/>
        <end position="246"/>
    </location>
</feature>
<dbReference type="Proteomes" id="UP000614216">
    <property type="component" value="Unassembled WGS sequence"/>
</dbReference>
<accession>A0A937KF66</accession>
<evidence type="ECO:0000313" key="3">
    <source>
        <dbReference type="Proteomes" id="UP000614216"/>
    </source>
</evidence>
<sequence>TGSQKTNDDTLKSPDFFNKYGDKVAWEWVSDNRHLVEKMGWPTYHRVIGKHGDVSYERNESTEGAIKQVTGRAGLLSVADQDKVYNDLLSRYEHRIKWEKERGTYDLETEFMKLDAKVEDKYLFRKGSGGNTPFGKHTVREVSIVNNMRKPLTKDQVEALIDHHLGDMKPDQLQTELTHQVNENHEKVVEERRASREETINKLKQELEELENAPVDAENAEACKKVKRQKARLTALIDEKERAMGEYLKDLERTKDILTTSIGYWLTGQVVKVPVPGSLQSNLGFFCGISVDHSKDNPFTLGNVTFLFAVADHRSLVEVTLFGEGLRDLRNIYAESKDITTEEITQATENWNAMIKEASMSRVKRHI</sequence>
<keyword evidence="3" id="KW-1185">Reference proteome</keyword>
<dbReference type="RefSeq" id="WP_202857431.1">
    <property type="nucleotide sequence ID" value="NZ_JAEUGD010000054.1"/>
</dbReference>